<dbReference type="GO" id="GO:0032040">
    <property type="term" value="C:small-subunit processome"/>
    <property type="evidence" value="ECO:0007669"/>
    <property type="project" value="TreeGrafter"/>
</dbReference>
<dbReference type="GO" id="GO:0045943">
    <property type="term" value="P:positive regulation of transcription by RNA polymerase I"/>
    <property type="evidence" value="ECO:0007669"/>
    <property type="project" value="TreeGrafter"/>
</dbReference>
<evidence type="ECO:0000256" key="5">
    <source>
        <dbReference type="ARBA" id="ARBA00022552"/>
    </source>
</evidence>
<dbReference type="EMBL" id="MCGT01000015">
    <property type="protein sequence ID" value="ORX53545.1"/>
    <property type="molecule type" value="Genomic_DNA"/>
</dbReference>
<dbReference type="Proteomes" id="UP000242146">
    <property type="component" value="Unassembled WGS sequence"/>
</dbReference>
<keyword evidence="5 9" id="KW-0698">rRNA processing</keyword>
<dbReference type="InterPro" id="IPR016024">
    <property type="entry name" value="ARM-type_fold"/>
</dbReference>
<dbReference type="Pfam" id="PF08146">
    <property type="entry name" value="BP28CT"/>
    <property type="match status" value="1"/>
</dbReference>
<accession>A0A1X2GGT8</accession>
<reference evidence="11 12" key="1">
    <citation type="submission" date="2016-07" db="EMBL/GenBank/DDBJ databases">
        <title>Pervasive Adenine N6-methylation of Active Genes in Fungi.</title>
        <authorList>
            <consortium name="DOE Joint Genome Institute"/>
            <person name="Mondo S.J."/>
            <person name="Dannebaum R.O."/>
            <person name="Kuo R.C."/>
            <person name="Labutti K."/>
            <person name="Haridas S."/>
            <person name="Kuo A."/>
            <person name="Salamov A."/>
            <person name="Ahrendt S.R."/>
            <person name="Lipzen A."/>
            <person name="Sullivan W."/>
            <person name="Andreopoulos W.B."/>
            <person name="Clum A."/>
            <person name="Lindquist E."/>
            <person name="Daum C."/>
            <person name="Ramamoorthy G.K."/>
            <person name="Gryganskyi A."/>
            <person name="Culley D."/>
            <person name="Magnuson J.K."/>
            <person name="James T.Y."/>
            <person name="O'Malley M.A."/>
            <person name="Stajich J.E."/>
            <person name="Spatafora J.W."/>
            <person name="Visel A."/>
            <person name="Grigoriev I.V."/>
        </authorList>
    </citation>
    <scope>NUCLEOTIDE SEQUENCE [LARGE SCALE GENOMIC DNA]</scope>
    <source>
        <strain evidence="11 12">NRRL 3301</strain>
    </source>
</reference>
<evidence type="ECO:0000313" key="12">
    <source>
        <dbReference type="Proteomes" id="UP000242146"/>
    </source>
</evidence>
<organism evidence="11 12">
    <name type="scientific">Hesseltinella vesiculosa</name>
    <dbReference type="NCBI Taxonomy" id="101127"/>
    <lineage>
        <taxon>Eukaryota</taxon>
        <taxon>Fungi</taxon>
        <taxon>Fungi incertae sedis</taxon>
        <taxon>Mucoromycota</taxon>
        <taxon>Mucoromycotina</taxon>
        <taxon>Mucoromycetes</taxon>
        <taxon>Mucorales</taxon>
        <taxon>Cunninghamellaceae</taxon>
        <taxon>Hesseltinella</taxon>
    </lineage>
</organism>
<dbReference type="GO" id="GO:0034455">
    <property type="term" value="C:t-UTP complex"/>
    <property type="evidence" value="ECO:0007669"/>
    <property type="project" value="TreeGrafter"/>
</dbReference>
<dbReference type="InterPro" id="IPR040191">
    <property type="entry name" value="UTP10"/>
</dbReference>
<name>A0A1X2GGT8_9FUNG</name>
<feature type="domain" description="BP28 C-terminal" evidence="10">
    <location>
        <begin position="1811"/>
        <end position="1952"/>
    </location>
</feature>
<evidence type="ECO:0000256" key="3">
    <source>
        <dbReference type="ARBA" id="ARBA00015399"/>
    </source>
</evidence>
<dbReference type="InterPro" id="IPR011989">
    <property type="entry name" value="ARM-like"/>
</dbReference>
<evidence type="ECO:0000259" key="10">
    <source>
        <dbReference type="SMART" id="SM01036"/>
    </source>
</evidence>
<dbReference type="OrthoDB" id="31183at2759"/>
<sequence>MSLSLKQQLKKLGTADLKNVSEGSRKYKASFLFTAKEAAEQDLETIFSIARNGFMELLNVDPAFSSFETALFSENSKSIDRVLMSKQDNEKLDQTIASFLCQLSPYFLLNPAGKVLEWLIRRFDIHKCNVDAILACIFPFHETKSFVKMVSLLDIPDNSSWVFLKPIRQSRLPLGRDTLVDRLAKSRFVLDFVCKTVVRAPVPHSTLYTFYAATLVKFIASSRTVSAEMAIALTPYLVEGLAAKSQPELQLASYMILSQLSSKTAFNAIAIESLTSTMVLKHGSDLFRHSMLALIHLAQTQANFTMSDKAVQTLTQDPLFAETLTLHASSFAIDRFIACVIPHLVSQHLFDLLDALIVQGYLSSDNIKTVCHQVIDLYIALVDTDNTKAAEFLDLARQLLVSVSQRHVEELDHVLEAKLQSTSDNASTTKALYDLSNSTLSGTRHQLVEDANTTLFLCLTHPSPNMRLLGIQKLANVLTAGNDTLKDSPDLIEMSLLQCLEEYGELATYALQEMPDILLDYVSLTDLLTTLKARLQEPGAYQHPGSVMIVSFLLNKVMPRHASAATDIARILATFALAASKDQLTQLVSQTKVAKLDKQVLGKMIASVRQAVKKSQPSREFVKLEASGITDGAFWAELLKSTDRLERIVALLVLGEALTLQKKNAAVISLALLESVKHSYGALDRLYTTPLDDAWKDAAWTIPASVFDKVRDLNVLTDDLEINLVQLTVWNMIHLNAVENSASVSHRWYANDAKDIIGTWIQACYSLLVGGTSLGCFEPAVTALISLFLKDQLIAFLVKQWIEQDNVIVKARSLQIGADCIRAYAGQHQRNDFQHLVPTLLPALADEHPTVRAMALTCFKSLLAVYRSGGMPTLAPLYNPTASPGKKSKTATVGSEDVYGDKVVLADVRAGDVAHFVDHFVHFDDEITNDHGFVQHLLTTYYNTCHHAKNKATKEAATHLLNLILDHINGAPSLQLQIDLLRLLSPLDVPNKLDKLIDLLATTLETPPSSYVALSTKLVTALIACYTPVSGHHLAGKKLDVFINLLVHQEVLAGEDEQGWQITTRRCALQQITDDFFATLSPAIQQQLFTLLLDIATNGEQVDVRLAKQVLLQVTLPVALLDSYLLGMAKLLVNDDSATTEATRGRKRTKASAPVSDAKAVDLYELVTVLELIESKNSDQDILLIKPLFEVLTAMINADLRNAPVSLEYIHQLIMSSLTRLIHLAVDQPEEAAKIDESTLRVDVVVQCIRVTGNPQTHNQALLLMATIASVFPERVLHNIMPVFTFMGANVMRLDDNYSFQVIQQTLEKVIPPLVAVRRLETTDATALSLHVKPIIKVFVDALFHIPKHRRLRLFTVLVSTLGQDEFLATVMAQLLEKFTEKKSKGDRSDADTLFEFALVVCQQFGVTTQLKAMLSLFQGLLHLPNDKDDDMQDDNDSSVFNVADHSSKQLRQYKLVTMNLIHQWLSSRHFLAKVMAVNQSLDMAEEDLHPLFLRAVELVLQIVSQITAYRDSYAKSLLAQPAVANYWRALLKVVYEVLTKLNALLPLPAFLQAMEYLIKHPQIPIRRKAMALFHERISDLDHVPEEEELALVDMVKQLTAAMQAETAYVQADEEDPEDALINKQAALLCLAALAGLLGNLHPTAFVEAVPLILGDDGLTSDHAALQVSSLATIAVIYQHVGPRGVPHLPKLMPLVLDLLLNTDHDAVLLAVISTLETLVQVLPHFLSPYLGKMLTGLLAPAIFNYNAADAQREMIHAKTSSVLSTMAAQIPPRILLGPVFQFYDTALANGTESILALYSMVRRTIQAMPRDMVTVHYKQIFKFFLLAFDMRRSKHVANEASLEAMEEAIIVTFMDLVMKLNETLFKPLFLKVVDWATVEQPDDSRALFFYKLLHSLLDKLKSIIAPYVLYVVDDMMERLGGYRDGHMVPDTLWNYLMQTIHKSFLYDNDNLWNADRYDKIMTPVVDQLSVTAKGDADTYLQRMTTYLVPCLGQMAVTVSNDTLWKPLNHQVLMKTREDDPEVRLAALRVIEEFYQRLGDEWLLFLAESISFLAELMEDDDPRVEKLVQQVNAQIETHLGESLDKFFN</sequence>
<dbReference type="SMART" id="SM01036">
    <property type="entry name" value="BP28CT"/>
    <property type="match status" value="1"/>
</dbReference>
<dbReference type="InterPro" id="IPR012954">
    <property type="entry name" value="BP28_C_dom"/>
</dbReference>
<evidence type="ECO:0000256" key="8">
    <source>
        <dbReference type="ARBA" id="ARBA00023274"/>
    </source>
</evidence>
<dbReference type="Pfam" id="PF23243">
    <property type="entry name" value="HEAT_HEATR1"/>
    <property type="match status" value="1"/>
</dbReference>
<keyword evidence="12" id="KW-1185">Reference proteome</keyword>
<dbReference type="Pfam" id="PF12397">
    <property type="entry name" value="U3snoRNP10"/>
    <property type="match status" value="1"/>
</dbReference>
<comment type="similarity">
    <text evidence="2 9">Belongs to the HEATR1/UTP10 family.</text>
</comment>
<dbReference type="SUPFAM" id="SSF48371">
    <property type="entry name" value="ARM repeat"/>
    <property type="match status" value="2"/>
</dbReference>
<dbReference type="STRING" id="101127.A0A1X2GGT8"/>
<dbReference type="GO" id="GO:0030515">
    <property type="term" value="F:snoRNA binding"/>
    <property type="evidence" value="ECO:0007669"/>
    <property type="project" value="TreeGrafter"/>
</dbReference>
<dbReference type="PANTHER" id="PTHR13457:SF1">
    <property type="entry name" value="HEAT REPEAT-CONTAINING PROTEIN 1"/>
    <property type="match status" value="1"/>
</dbReference>
<evidence type="ECO:0000256" key="9">
    <source>
        <dbReference type="RuleBase" id="RU367065"/>
    </source>
</evidence>
<protein>
    <recommendedName>
        <fullName evidence="3 9">U3 small nucleolar RNA-associated protein 10</fullName>
    </recommendedName>
</protein>
<dbReference type="InterPro" id="IPR022125">
    <property type="entry name" value="U3snoRNP10_N"/>
</dbReference>
<dbReference type="GO" id="GO:0030686">
    <property type="term" value="C:90S preribosome"/>
    <property type="evidence" value="ECO:0007669"/>
    <property type="project" value="TreeGrafter"/>
</dbReference>
<evidence type="ECO:0000256" key="1">
    <source>
        <dbReference type="ARBA" id="ARBA00004604"/>
    </source>
</evidence>
<keyword evidence="8 9" id="KW-0687">Ribonucleoprotein</keyword>
<comment type="subcellular location">
    <subcellularLocation>
        <location evidence="1 9">Nucleus</location>
        <location evidence="1 9">Nucleolus</location>
    </subcellularLocation>
</comment>
<evidence type="ECO:0000313" key="11">
    <source>
        <dbReference type="EMBL" id="ORX53545.1"/>
    </source>
</evidence>
<dbReference type="InterPro" id="IPR056473">
    <property type="entry name" value="HEAT_Utp10/HEAT1"/>
</dbReference>
<evidence type="ECO:0000256" key="4">
    <source>
        <dbReference type="ARBA" id="ARBA00022517"/>
    </source>
</evidence>
<dbReference type="InterPro" id="IPR000357">
    <property type="entry name" value="HEAT"/>
</dbReference>
<gene>
    <name evidence="11" type="ORF">DM01DRAFT_1322487</name>
</gene>
<keyword evidence="7 9" id="KW-0539">Nucleus</keyword>
<dbReference type="PANTHER" id="PTHR13457">
    <property type="entry name" value="BAP28"/>
    <property type="match status" value="1"/>
</dbReference>
<evidence type="ECO:0000256" key="6">
    <source>
        <dbReference type="ARBA" id="ARBA00022737"/>
    </source>
</evidence>
<proteinExistence type="inferred from homology"/>
<keyword evidence="6" id="KW-0677">Repeat</keyword>
<dbReference type="Pfam" id="PF02985">
    <property type="entry name" value="HEAT"/>
    <property type="match status" value="1"/>
</dbReference>
<evidence type="ECO:0000256" key="2">
    <source>
        <dbReference type="ARBA" id="ARBA00010559"/>
    </source>
</evidence>
<dbReference type="Gene3D" id="1.25.10.10">
    <property type="entry name" value="Leucine-rich Repeat Variant"/>
    <property type="match status" value="3"/>
</dbReference>
<dbReference type="GO" id="GO:0000462">
    <property type="term" value="P:maturation of SSU-rRNA from tricistronic rRNA transcript (SSU-rRNA, 5.8S rRNA, LSU-rRNA)"/>
    <property type="evidence" value="ECO:0007669"/>
    <property type="project" value="TreeGrafter"/>
</dbReference>
<comment type="caution">
    <text evidence="11">The sequence shown here is derived from an EMBL/GenBank/DDBJ whole genome shotgun (WGS) entry which is preliminary data.</text>
</comment>
<comment type="function">
    <text evidence="9">Involved in nucleolar processing of pre-18S ribosomal RNA.</text>
</comment>
<keyword evidence="4 9" id="KW-0690">Ribosome biogenesis</keyword>
<comment type="subunit">
    <text evidence="9">Component of the ribosomal small subunit (SSU) processome.</text>
</comment>
<evidence type="ECO:0000256" key="7">
    <source>
        <dbReference type="ARBA" id="ARBA00023242"/>
    </source>
</evidence>